<evidence type="ECO:0000256" key="8">
    <source>
        <dbReference type="ARBA" id="ARBA00068173"/>
    </source>
</evidence>
<evidence type="ECO:0000256" key="1">
    <source>
        <dbReference type="ARBA" id="ARBA00004123"/>
    </source>
</evidence>
<keyword evidence="11" id="KW-1185">Reference proteome</keyword>
<keyword evidence="6" id="KW-0539">Nucleus</keyword>
<comment type="similarity">
    <text evidence="7">Belongs to the TEN1 family.</text>
</comment>
<evidence type="ECO:0000256" key="2">
    <source>
        <dbReference type="ARBA" id="ARBA00004574"/>
    </source>
</evidence>
<evidence type="ECO:0000256" key="7">
    <source>
        <dbReference type="ARBA" id="ARBA00061044"/>
    </source>
</evidence>
<organism evidence="11 13">
    <name type="scientific">Microcaecilia unicolor</name>
    <dbReference type="NCBI Taxonomy" id="1415580"/>
    <lineage>
        <taxon>Eukaryota</taxon>
        <taxon>Metazoa</taxon>
        <taxon>Chordata</taxon>
        <taxon>Craniata</taxon>
        <taxon>Vertebrata</taxon>
        <taxon>Euteleostomi</taxon>
        <taxon>Amphibia</taxon>
        <taxon>Gymnophiona</taxon>
        <taxon>Siphonopidae</taxon>
        <taxon>Microcaecilia</taxon>
    </lineage>
</organism>
<dbReference type="RefSeq" id="XP_030064091.1">
    <property type="nucleotide sequence ID" value="XM_030208231.1"/>
</dbReference>
<dbReference type="Pfam" id="PF15490">
    <property type="entry name" value="Ten1_2"/>
    <property type="match status" value="1"/>
</dbReference>
<evidence type="ECO:0000313" key="11">
    <source>
        <dbReference type="Proteomes" id="UP000515156"/>
    </source>
</evidence>
<name>A0A6P7YM11_9AMPH</name>
<dbReference type="GO" id="GO:0003697">
    <property type="term" value="F:single-stranded DNA binding"/>
    <property type="evidence" value="ECO:0007669"/>
    <property type="project" value="InterPro"/>
</dbReference>
<dbReference type="RefSeq" id="XP_030064089.1">
    <property type="nucleotide sequence ID" value="XM_030208229.1"/>
</dbReference>
<keyword evidence="3" id="KW-0158">Chromosome</keyword>
<protein>
    <recommendedName>
        <fullName evidence="8">CST complex subunit TEN1</fullName>
    </recommendedName>
    <alternativeName>
        <fullName evidence="10">Protein telomeric pathways with STN1 homolog</fullName>
    </alternativeName>
    <alternativeName>
        <fullName evidence="9">Telomere length regulation protein TEN1 homolog</fullName>
    </alternativeName>
</protein>
<evidence type="ECO:0000313" key="12">
    <source>
        <dbReference type="RefSeq" id="XP_030064088.1"/>
    </source>
</evidence>
<keyword evidence="5" id="KW-0238">DNA-binding</keyword>
<dbReference type="PANTHER" id="PTHR33905">
    <property type="entry name" value="CST COMPLEX SUBUNIT TEN1"/>
    <property type="match status" value="1"/>
</dbReference>
<evidence type="ECO:0000256" key="9">
    <source>
        <dbReference type="ARBA" id="ARBA00078215"/>
    </source>
</evidence>
<evidence type="ECO:0000313" key="15">
    <source>
        <dbReference type="RefSeq" id="XP_030064091.1"/>
    </source>
</evidence>
<evidence type="ECO:0000313" key="14">
    <source>
        <dbReference type="RefSeq" id="XP_030064090.1"/>
    </source>
</evidence>
<dbReference type="InterPro" id="IPR012340">
    <property type="entry name" value="NA-bd_OB-fold"/>
</dbReference>
<dbReference type="CTD" id="100134934"/>
<gene>
    <name evidence="12 13 14 15" type="primary">TEN1</name>
</gene>
<evidence type="ECO:0000256" key="5">
    <source>
        <dbReference type="ARBA" id="ARBA00023125"/>
    </source>
</evidence>
<dbReference type="AlphaFoldDB" id="A0A6P7YM11"/>
<keyword evidence="4" id="KW-0779">Telomere</keyword>
<dbReference type="RefSeq" id="XP_030064090.1">
    <property type="nucleotide sequence ID" value="XM_030208230.1"/>
</dbReference>
<evidence type="ECO:0000256" key="3">
    <source>
        <dbReference type="ARBA" id="ARBA00022454"/>
    </source>
</evidence>
<evidence type="ECO:0000256" key="4">
    <source>
        <dbReference type="ARBA" id="ARBA00022895"/>
    </source>
</evidence>
<dbReference type="GO" id="GO:1990879">
    <property type="term" value="C:CST complex"/>
    <property type="evidence" value="ECO:0007669"/>
    <property type="project" value="InterPro"/>
</dbReference>
<evidence type="ECO:0000313" key="13">
    <source>
        <dbReference type="RefSeq" id="XP_030064089.1"/>
    </source>
</evidence>
<proteinExistence type="inferred from homology"/>
<dbReference type="FunFam" id="2.40.50.140:FF:000203">
    <property type="entry name" value="TEN1 subunit of CST complex"/>
    <property type="match status" value="1"/>
</dbReference>
<dbReference type="OrthoDB" id="342190at2759"/>
<dbReference type="GO" id="GO:0032211">
    <property type="term" value="P:negative regulation of telomere maintenance via telomerase"/>
    <property type="evidence" value="ECO:0007669"/>
    <property type="project" value="TreeGrafter"/>
</dbReference>
<dbReference type="Gene3D" id="2.40.50.140">
    <property type="entry name" value="Nucleic acid-binding proteins"/>
    <property type="match status" value="1"/>
</dbReference>
<dbReference type="InterPro" id="IPR029146">
    <property type="entry name" value="Ten1_animal_plant"/>
</dbReference>
<sequence length="127" mass="14162">MLPAAGKHLFLWEISCGLIQEGESVRTFGRLSCYDMSRSEAELTAPQGAIQHRICISTKSVEPFQAQIGSMYMALGEIERAEGEVPVLRARVLTCVDGINLPLLECAVQEQRKYFQSRTSETRTTSH</sequence>
<dbReference type="RefSeq" id="XP_030064088.1">
    <property type="nucleotide sequence ID" value="XM_030208228.1"/>
</dbReference>
<reference evidence="12 13" key="1">
    <citation type="submission" date="2025-04" db="UniProtKB">
        <authorList>
            <consortium name="RefSeq"/>
        </authorList>
    </citation>
    <scope>IDENTIFICATION</scope>
</reference>
<dbReference type="Proteomes" id="UP000515156">
    <property type="component" value="Chromosome 6"/>
</dbReference>
<dbReference type="GeneID" id="115473349"/>
<accession>A0A6P7YM11</accession>
<dbReference type="GO" id="GO:0010521">
    <property type="term" value="F:telomerase inhibitor activity"/>
    <property type="evidence" value="ECO:0007669"/>
    <property type="project" value="TreeGrafter"/>
</dbReference>
<dbReference type="GO" id="GO:0042162">
    <property type="term" value="F:telomeric DNA binding"/>
    <property type="evidence" value="ECO:0007669"/>
    <property type="project" value="TreeGrafter"/>
</dbReference>
<dbReference type="PANTHER" id="PTHR33905:SF1">
    <property type="entry name" value="CST COMPLEX SUBUNIT TEN1"/>
    <property type="match status" value="1"/>
</dbReference>
<evidence type="ECO:0000256" key="6">
    <source>
        <dbReference type="ARBA" id="ARBA00023242"/>
    </source>
</evidence>
<evidence type="ECO:0000256" key="10">
    <source>
        <dbReference type="ARBA" id="ARBA00079840"/>
    </source>
</evidence>
<dbReference type="KEGG" id="muo:115473349"/>
<comment type="subcellular location">
    <subcellularLocation>
        <location evidence="2">Chromosome</location>
        <location evidence="2">Telomere</location>
    </subcellularLocation>
    <subcellularLocation>
        <location evidence="1">Nucleus</location>
    </subcellularLocation>
</comment>